<dbReference type="OrthoDB" id="39305at10239"/>
<dbReference type="EMBL" id="LT906555">
    <property type="protein sequence ID" value="SNW62353.1"/>
    <property type="molecule type" value="Genomic_DNA"/>
</dbReference>
<dbReference type="KEGG" id="vg:35382238"/>
<accession>A0A2I2L495</accession>
<sequence length="188" mass="22152">MDNPITNDVFNYLINNFLSNAERTILRLLNISYRDKYNSYVSVKTLIENNNIDTVRWLIMEHSISCDIFCGLLQYGDINLLKLFVNNNNSILDKNLLFLENKRYPSFYNSAVKSGKIEILNWLASTCDRGSHDYGYFTAVKESFSLDIIKWCYIRASAHIRNTSLMNVNLPERCNRDIISWFMERRNY</sequence>
<keyword evidence="2" id="KW-1185">Reference proteome</keyword>
<protein>
    <submittedName>
        <fullName evidence="1">Ankyrin-repeat protein</fullName>
    </submittedName>
</protein>
<proteinExistence type="predicted"/>
<dbReference type="Proteomes" id="UP000236316">
    <property type="component" value="Segment"/>
</dbReference>
<organism evidence="1">
    <name type="scientific">Orpheovirus IHUMI-LCC2</name>
    <dbReference type="NCBI Taxonomy" id="2023057"/>
    <lineage>
        <taxon>Viruses</taxon>
        <taxon>Varidnaviria</taxon>
        <taxon>Bamfordvirae</taxon>
        <taxon>Nucleocytoviricota</taxon>
        <taxon>Megaviricetes</taxon>
        <taxon>Pimascovirales</taxon>
        <taxon>Ocovirineae</taxon>
        <taxon>Orpheoviridae</taxon>
        <taxon>Alphaorpheovirus</taxon>
        <taxon>Alphaorpheovirus massiliense</taxon>
    </lineage>
</organism>
<gene>
    <name evidence="1" type="ORF">ORPV_449</name>
</gene>
<name>A0A2I2L495_9VIRU</name>
<reference evidence="1" key="1">
    <citation type="submission" date="2017-08" db="EMBL/GenBank/DDBJ databases">
        <authorList>
            <consortium name="Urmite Genomes"/>
        </authorList>
    </citation>
    <scope>NUCLEOTIDE SEQUENCE [LARGE SCALE GENOMIC DNA]</scope>
    <source>
        <strain evidence="1">IHUMI-LCC2</strain>
    </source>
</reference>
<evidence type="ECO:0000313" key="2">
    <source>
        <dbReference type="Proteomes" id="UP000236316"/>
    </source>
</evidence>
<evidence type="ECO:0000313" key="1">
    <source>
        <dbReference type="EMBL" id="SNW62353.1"/>
    </source>
</evidence>
<dbReference type="RefSeq" id="YP_009448655.1">
    <property type="nucleotide sequence ID" value="NC_036594.1"/>
</dbReference>
<dbReference type="GeneID" id="35382238"/>